<dbReference type="InterPro" id="IPR006162">
    <property type="entry name" value="Ppantetheine_attach_site"/>
</dbReference>
<dbReference type="PROSITE" id="PS00166">
    <property type="entry name" value="ENOYL_COA_HYDRATASE"/>
    <property type="match status" value="1"/>
</dbReference>
<dbReference type="GO" id="GO:0005886">
    <property type="term" value="C:plasma membrane"/>
    <property type="evidence" value="ECO:0007669"/>
    <property type="project" value="TreeGrafter"/>
</dbReference>
<dbReference type="InterPro" id="IPR000073">
    <property type="entry name" value="AB_hydrolase_1"/>
</dbReference>
<dbReference type="SUPFAM" id="SSF51735">
    <property type="entry name" value="NAD(P)-binding Rossmann-fold domains"/>
    <property type="match status" value="2"/>
</dbReference>
<evidence type="ECO:0000256" key="2">
    <source>
        <dbReference type="ARBA" id="ARBA00002994"/>
    </source>
</evidence>
<dbReference type="CDD" id="cd08953">
    <property type="entry name" value="KR_2_SDR_x"/>
    <property type="match status" value="2"/>
</dbReference>
<evidence type="ECO:0000256" key="12">
    <source>
        <dbReference type="ARBA" id="ARBA00023098"/>
    </source>
</evidence>
<dbReference type="InterPro" id="IPR050091">
    <property type="entry name" value="PKS_NRPS_Biosynth_Enz"/>
</dbReference>
<evidence type="ECO:0000256" key="15">
    <source>
        <dbReference type="ARBA" id="ARBA00023709"/>
    </source>
</evidence>
<feature type="region of interest" description="C-terminal hotdog fold" evidence="18">
    <location>
        <begin position="1225"/>
        <end position="1356"/>
    </location>
</feature>
<dbReference type="GO" id="GO:0004315">
    <property type="term" value="F:3-oxoacyl-[acyl-carrier-protein] synthase activity"/>
    <property type="evidence" value="ECO:0007669"/>
    <property type="project" value="InterPro"/>
</dbReference>
<evidence type="ECO:0000256" key="1">
    <source>
        <dbReference type="ARBA" id="ARBA00001933"/>
    </source>
</evidence>
<dbReference type="InterPro" id="IPR013968">
    <property type="entry name" value="PKS_KR"/>
</dbReference>
<dbReference type="PROSITE" id="PS50075">
    <property type="entry name" value="CARRIER"/>
    <property type="match status" value="4"/>
</dbReference>
<keyword evidence="11" id="KW-1133">Transmembrane helix</keyword>
<dbReference type="PRINTS" id="PR00111">
    <property type="entry name" value="ABHYDROLASE"/>
</dbReference>
<feature type="domain" description="Ketosynthase family 3 (KS3)" evidence="22">
    <location>
        <begin position="1956"/>
        <end position="2382"/>
    </location>
</feature>
<dbReference type="Gene3D" id="3.40.47.10">
    <property type="match status" value="3"/>
</dbReference>
<gene>
    <name evidence="24" type="ORF">MSTO_24430</name>
</gene>
<keyword evidence="4" id="KW-0596">Phosphopantetheine</keyword>
<dbReference type="PROSITE" id="PS00012">
    <property type="entry name" value="PHOSPHOPANTETHEINE"/>
    <property type="match status" value="3"/>
</dbReference>
<comment type="function">
    <text evidence="2">Could possibly oxidize fatty acids using specific components.</text>
</comment>
<evidence type="ECO:0000313" key="24">
    <source>
        <dbReference type="EMBL" id="BBY22238.1"/>
    </source>
</evidence>
<dbReference type="CDD" id="cd06558">
    <property type="entry name" value="crotonase-like"/>
    <property type="match status" value="1"/>
</dbReference>
<dbReference type="PANTHER" id="PTHR43775">
    <property type="entry name" value="FATTY ACID SYNTHASE"/>
    <property type="match status" value="1"/>
</dbReference>
<dbReference type="InterPro" id="IPR057326">
    <property type="entry name" value="KR_dom"/>
</dbReference>
<organism evidence="24 25">
    <name type="scientific">Mycobacterium stomatepiae</name>
    <dbReference type="NCBI Taxonomy" id="470076"/>
    <lineage>
        <taxon>Bacteria</taxon>
        <taxon>Bacillati</taxon>
        <taxon>Actinomycetota</taxon>
        <taxon>Actinomycetes</taxon>
        <taxon>Mycobacteriales</taxon>
        <taxon>Mycobacteriaceae</taxon>
        <taxon>Mycobacterium</taxon>
        <taxon>Mycobacterium simiae complex</taxon>
    </lineage>
</organism>
<dbReference type="SUPFAM" id="SSF47336">
    <property type="entry name" value="ACP-like"/>
    <property type="match status" value="5"/>
</dbReference>
<dbReference type="Gene3D" id="3.40.640.10">
    <property type="entry name" value="Type I PLP-dependent aspartate aminotransferase-like (Major domain)"/>
    <property type="match status" value="1"/>
</dbReference>
<dbReference type="InterPro" id="IPR029058">
    <property type="entry name" value="AB_hydrolase_fold"/>
</dbReference>
<dbReference type="SUPFAM" id="SSF52096">
    <property type="entry name" value="ClpP/crotonase"/>
    <property type="match status" value="1"/>
</dbReference>
<comment type="catalytic activity">
    <reaction evidence="15">
        <text>a (3S)-3-hydroxyacyl-CoA = a (2E)-enoyl-CoA + H2O</text>
        <dbReference type="Rhea" id="RHEA:16105"/>
        <dbReference type="ChEBI" id="CHEBI:15377"/>
        <dbReference type="ChEBI" id="CHEBI:57318"/>
        <dbReference type="ChEBI" id="CHEBI:58856"/>
        <dbReference type="EC" id="4.2.1.17"/>
    </reaction>
</comment>
<evidence type="ECO:0000256" key="16">
    <source>
        <dbReference type="ARBA" id="ARBA00023717"/>
    </source>
</evidence>
<reference evidence="24 25" key="1">
    <citation type="journal article" date="2019" name="Emerg. Microbes Infect.">
        <title>Comprehensive subspecies identification of 175 nontuberculous mycobacteria species based on 7547 genomic profiles.</title>
        <authorList>
            <person name="Matsumoto Y."/>
            <person name="Kinjo T."/>
            <person name="Motooka D."/>
            <person name="Nabeya D."/>
            <person name="Jung N."/>
            <person name="Uechi K."/>
            <person name="Horii T."/>
            <person name="Iida T."/>
            <person name="Fujita J."/>
            <person name="Nakamura S."/>
        </authorList>
    </citation>
    <scope>NUCLEOTIDE SEQUENCE [LARGE SCALE GENOMIC DNA]</scope>
    <source>
        <strain evidence="24 25">JCM 17783</strain>
    </source>
</reference>
<dbReference type="Pfam" id="PF00561">
    <property type="entry name" value="Abhydrolase_1"/>
    <property type="match status" value="1"/>
</dbReference>
<dbReference type="Gene3D" id="3.90.226.10">
    <property type="entry name" value="2-enoyl-CoA Hydratase, Chain A, domain 1"/>
    <property type="match status" value="1"/>
</dbReference>
<evidence type="ECO:0000313" key="25">
    <source>
        <dbReference type="Proteomes" id="UP000467130"/>
    </source>
</evidence>
<evidence type="ECO:0000256" key="17">
    <source>
        <dbReference type="ARBA" id="ARBA00049556"/>
    </source>
</evidence>
<keyword evidence="7" id="KW-0812">Transmembrane</keyword>
<dbReference type="Gene3D" id="3.40.50.1820">
    <property type="entry name" value="alpha/beta hydrolase"/>
    <property type="match status" value="1"/>
</dbReference>
<evidence type="ECO:0000256" key="3">
    <source>
        <dbReference type="ARBA" id="ARBA00004141"/>
    </source>
</evidence>
<dbReference type="InterPro" id="IPR014031">
    <property type="entry name" value="Ketoacyl_synth_C"/>
</dbReference>
<keyword evidence="8" id="KW-0276">Fatty acid metabolism</keyword>
<feature type="domain" description="Carrier" evidence="21">
    <location>
        <begin position="4028"/>
        <end position="4105"/>
    </location>
</feature>
<dbReference type="SUPFAM" id="SSF53474">
    <property type="entry name" value="alpha/beta-Hydrolases"/>
    <property type="match status" value="1"/>
</dbReference>
<dbReference type="InterPro" id="IPR036736">
    <property type="entry name" value="ACP-like_sf"/>
</dbReference>
<evidence type="ECO:0000256" key="7">
    <source>
        <dbReference type="ARBA" id="ARBA00022692"/>
    </source>
</evidence>
<comment type="catalytic activity">
    <reaction evidence="16">
        <text>a 4-saturated-(3S)-3-hydroxyacyl-CoA = a (3E)-enoyl-CoA + H2O</text>
        <dbReference type="Rhea" id="RHEA:20724"/>
        <dbReference type="ChEBI" id="CHEBI:15377"/>
        <dbReference type="ChEBI" id="CHEBI:58521"/>
        <dbReference type="ChEBI" id="CHEBI:137480"/>
        <dbReference type="EC" id="4.2.1.17"/>
    </reaction>
</comment>
<dbReference type="PROSITE" id="PS52004">
    <property type="entry name" value="KS3_2"/>
    <property type="match status" value="3"/>
</dbReference>
<dbReference type="GO" id="GO:0071770">
    <property type="term" value="P:DIM/DIP cell wall layer assembly"/>
    <property type="evidence" value="ECO:0007669"/>
    <property type="project" value="TreeGrafter"/>
</dbReference>
<dbReference type="InterPro" id="IPR001753">
    <property type="entry name" value="Enoyl-CoA_hydra/iso"/>
</dbReference>
<dbReference type="Gene3D" id="1.10.1240.100">
    <property type="match status" value="2"/>
</dbReference>
<dbReference type="InterPro" id="IPR020841">
    <property type="entry name" value="PKS_Beta-ketoAc_synthase_dom"/>
</dbReference>
<evidence type="ECO:0000256" key="13">
    <source>
        <dbReference type="ARBA" id="ARBA00023136"/>
    </source>
</evidence>
<feature type="region of interest" description="Disordered" evidence="20">
    <location>
        <begin position="2548"/>
        <end position="2588"/>
    </location>
</feature>
<feature type="domain" description="Carrier" evidence="21">
    <location>
        <begin position="381"/>
        <end position="455"/>
    </location>
</feature>
<evidence type="ECO:0000256" key="8">
    <source>
        <dbReference type="ARBA" id="ARBA00022832"/>
    </source>
</evidence>
<evidence type="ECO:0000256" key="18">
    <source>
        <dbReference type="PROSITE-ProRule" id="PRU01363"/>
    </source>
</evidence>
<dbReference type="SUPFAM" id="SSF53901">
    <property type="entry name" value="Thiolase-like"/>
    <property type="match status" value="3"/>
</dbReference>
<evidence type="ECO:0000256" key="11">
    <source>
        <dbReference type="ARBA" id="ARBA00022989"/>
    </source>
</evidence>
<feature type="domain" description="PKS/mFAS DH" evidence="23">
    <location>
        <begin position="1097"/>
        <end position="1356"/>
    </location>
</feature>
<dbReference type="Pfam" id="PF09924">
    <property type="entry name" value="LPG_synthase_C"/>
    <property type="match status" value="1"/>
</dbReference>
<evidence type="ECO:0000256" key="9">
    <source>
        <dbReference type="ARBA" id="ARBA00022857"/>
    </source>
</evidence>
<feature type="region of interest" description="Disordered" evidence="20">
    <location>
        <begin position="67"/>
        <end position="101"/>
    </location>
</feature>
<feature type="domain" description="Carrier" evidence="21">
    <location>
        <begin position="3275"/>
        <end position="3352"/>
    </location>
</feature>
<proteinExistence type="inferred from homology"/>
<keyword evidence="9" id="KW-0521">NADP</keyword>
<dbReference type="InterPro" id="IPR042104">
    <property type="entry name" value="PKS_dehydratase_sf"/>
</dbReference>
<feature type="domain" description="Ketosynthase family 3 (KS3)" evidence="22">
    <location>
        <begin position="557"/>
        <end position="977"/>
    </location>
</feature>
<dbReference type="InterPro" id="IPR009081">
    <property type="entry name" value="PP-bd_ACP"/>
</dbReference>
<evidence type="ECO:0000256" key="14">
    <source>
        <dbReference type="ARBA" id="ARBA00023268"/>
    </source>
</evidence>
<feature type="active site" description="Proton donor; for dehydratase activity" evidence="18">
    <location>
        <position position="1278"/>
    </location>
</feature>
<keyword evidence="5" id="KW-0597">Phosphoprotein</keyword>
<dbReference type="InterPro" id="IPR029045">
    <property type="entry name" value="ClpP/crotonase-like_dom_sf"/>
</dbReference>
<feature type="compositionally biased region" description="Basic and acidic residues" evidence="20">
    <location>
        <begin position="3244"/>
        <end position="3256"/>
    </location>
</feature>
<feature type="compositionally biased region" description="Basic and acidic residues" evidence="20">
    <location>
        <begin position="485"/>
        <end position="497"/>
    </location>
</feature>
<dbReference type="InterPro" id="IPR018201">
    <property type="entry name" value="Ketoacyl_synth_AS"/>
</dbReference>
<sequence>MASGISECDTTDIVDNKWEPTVRRWLAGEDIDFASLWTNRPNTIHLPVPALGSGRYWVGEWQARHQATEETTINPSTPIRPPIGESEKSVPNKGPEPDGSDLVSVTELTGGIAIVAMIDSSHHNMFTTALLARLEHEFACIASRDDVRVVILTGTERTFSMGATPETLEQLARKESTFTAAPFLFEGLQRCPVPVIAAVRGHAAGGGFAFALHADIVILDLDGTYTANFAKYGFTPGLGATAATAGKLGDVLAAEMFFTADTYSGRELRDRGAAVRCVPSEDVLDQALTIARQVAALPPDPIRGMKAQRGQHELEKIRQAVDNEIVLHDQVLGDSAVAAVRARLAPRSAPSSIGTVPSGAIKSPKDRKPSRGISANNETLAAIQETVETVLSQQLFIEPDEINPTSTFSEMGLDSLGAVELATQLNKTFNLNLESVFIYDHPRLKDLVDAVATFIPETPRAPTTPAPSANADEQLTRQLLATRLNKPDHSRSTRGGENRSAQVTLPNPQSIQTRPMDSPTLLSIRPRASSAVHESRSADPKGRQSSTVPDDARQKSFDPIAIVGMSARYPGARNLDELWALLRDGECATHAVTAASWERRDEVADPAHAPGPIIGQAALLEDIDRFDAAFFGISPREAELMDPQQRLFLEHAYLALDHAGYAVGPETPINCGVFVGSASGDYLQYLRARNESDSGQTFLGNSTSVLAARIGYMLNLHGPTVSLDTACSSSLVALHLACQAIRSGDCDMALAGGVALMTTAQMHTWNARSGMLSARGRCASFDASADGFTLGEGVGVVVVKPLSAAIRDRDTVHAVIRASGINGDGKTNGIAAPSAASQLRLMHRVHADAAISANDISYHESHAAGTQLGDPIEAKALAEVHRDRSPQRGPCPIGSVKSNLGHTTLAAGIAGLLKVVLSMRHQTIVPTLHFTELNKNIPSNGQLAVVTKLQPWPAENRVATLSSFGVSGTNAYIVLADAPTSASPNCPAAELDTDADLILPVSAHSSPALTERLARLADDLADETPLADVAFTLCVGRAAMTHRAVVCAADAEEAVEAIRSALASELPPTVIGTLSASHEERAQAYLTGADIDWSSDAPRSGRRIALRPYPLGDTRHWIDDPRPHEYTENAWLRDHRVLGRSLVPAAALPAYIAARLERPVELSNLQWLRPADTDDANRLGLTTQTSADGTRRWCLEIDGTPVAQATDNKTGASHPDHIQTPLGSAQTVRATNLYRRFWAAGIEYGSSYRLLAEIRRTADQAEATLRIKAETHPVHVIDAALQLVAALIGSDKDAAPAVPSSAETLAIYGDLLTARTCSALRRADGKFDILARDRAHRPILAVTGFTLAPLGAGSGGRTTLDILLPAWLPIIPQQQASITDNDGAAVIDLTKPAPTTAEHLIIDARQISDDGLDGGLQNLRNLLASAARPNATSPPSTITVVTAGASELSGAQQRPSQAAIQGLAAAGRSELAGTTSIRLIDVDAGIDDPLDAMRPPQGTDAVRAADGRWFRRAYQRPPIDTAHTPAPPEGLTYLLVGGAGGLGRALSERLVRAGARVGWIGRRPLDARLTAELGRLRTAGATVAYEQADLLCATELDRAVRRIRRELGPISRAVHTAMVLRNAPLHATSDDDLAAVLGPKVVGIRNLTDALEPEPLDQFLIFSSVASIVDSPGQANYAAASRYLDAWARLVRVRRGVPTTVVNWGYWGSIGAVAGSGTADAMAAKGIGSIDATEGFGALERLLSSNIPQVIILRADPNRYPDFGLAIVADTDIAVTDASTFVSSIAPHPRSLTTADRQAPNVIRNPDGSDGMNTAMPSTSAIPADAAPLNAARNFVRNTVAKVLKLPAAAVELEEPLQTYGVDSMMAMELLRALESQLGELPTTLFYEHLTVGQVADYLRTAKREAFAPRHSVPAPAALNDSTQVGKTHNHIGEIGQLKPNLSAISQPNESSPTNSTSVAIVGVSGRYPQAPDLDALWDKLRAGQSCLTQVPSERWDWRRYAGARQEPDRSYNHFGGFLQDVDHFDAGFFNILPRDAARIDPQERLFLQTCWDLLERAGHNGRHTRERSTGVFVGVMYGSYGQMAAAHGWPDGNYGLGHSSYWSIANRVSQFFDFTGPSMAIDTACSSSLSAVHLACQAIRSGSCRQAIAGGVNLILHPAHHIALSAMNMLSDGRACHTLDARADGFVPGEGVGAVLLRPLADAIADGDQILAVIRGSEMNASGRSQGYTVPNAPAQAAVITSALNRAGLRGSDLSYIELHGTGTKLGDPIEIAGLRTAIQFEVSELDAAHPVHVGSIKANLGHLEGAAGIAGLTSVLLQLGHEELVPLAGLSNVNPDVDLGERLRPSGQVQPWPANPLCPRIAGVSSFGAGGANTHLIVAEAPNLQRLRRSSSDAPLLLLSARHNSELREYARTVARWLRAQPAGSVDLPSVEWTSQVGRRALEVRLAVSTNGGVDELAKALELVADGCESSAVSISAIDTKAPIDPTLAPRIAQLLLADRDLPGLAAAWTSGMDIDWRELWSSPPPRCAFPTIPFRGRSYWFTKESGQTSLPSPAHRAARTLSDHPAGHPVQATDAPSPNRSLSPEEKDLEWMRDLADDHLVAGKPIVPGMALVAALLGHVPNEEICLSDVHWYAPIPAADAMAAELDCDGQFRCVAIEGTVVADARVGPSVTSPTGHAMMHPSAVDEPAISAAQFYDDLAASGLAVGVSLRTITRVQLAATRAIAWLQVPAHLDGRAAVAALLDGALQTLTGLIETPSVPAGVSYMWLSPLPTEAVAVATRSAQGESYELTLYDHEGAVVAEMRGITIRPTASLVSAHPTVRGQLEYLRVQTVAAPPVASAAPERVVLDGSAVAAEPIIAALRAHGHTVHDDGSADTVVHIPARADDADVAQTLSDGLNRLLALVNKIDAQHTNRPRRLIVALGTGCSSVQQRAVDAGYRAAIRTVVAERPSLSAVTIDVAALAPAQRPSAIAEHLHADSSLTVTPDGAFTHQLAPFTPATTSPLLRPGGTYLITGGSGELGRIFAGRLLDLAPVTVILAGRRVPGAQLTAWMTGRSNANRRLDYIQLDITQPEAVTRALKTIEEQHGPLNGVIHAAGLRQDARLSELTYHHIDTVVRPKVGGLTTLYAAITKPLDFLILCSSLATHTGNPGQFAYVAANACADELATRLGETLCKNTVSVAWPLWANGGMRVDPATERLFAETFRMLPLPNEAGLAAFEYALSGHDAAFAVVQRPRLGHDDARSNFSDHRPTDQTPASGPSDHAVPGNAHDLLDAVLDQLRALASEFLLVAPEQVDTNIELLDTGFDSISLTDLANRLNALYGTTLTPATFFSFSTLNAIARYLVTEEYAAVSAAQTMRPTTVQRATDTRQRAVLPDDKPLRADGPEPIAICGMAGRFASAANLDQLWGALTESRSLVSNPDDRRMQLAGRSFDQIWPAGYLTDIERFDAAAFGISPREAALMDPQHRLLLEVVSETLQDAGYPPPALAGRAIGLFAGVSTNDYGTLITRAGGRVPPHAATGVAHAILANRISYQFDWCGPSEVIDTACSSSLVALHRAISALRRGECEAAIVGGVNALLDSGLFQAFDASGMLSAAGRCASFDAAADGYVRGEGVGALFVKPLSAAQADNDAIHAVILGSAVGHNGHSPSLTAPRPQSQAQVLQAALADAHVEPGQVGYIEAHGTGTKLGDPVEIEGLKQVFAEATTPVAVGSVKTVVGHMEAAAGMAGLIRTALSLRNGVLTPLVHFTEKNPLIDLSKTPLRLLTEAQPWNERRIAGVSSFGFGGTNAHVVLAAAPDRGPAERSVVPGAVIVPVSAPSSDQLRRYCSALATRILADRLTACDVAFTLRTGRDDHPIRACVQASDTAELAAGLQAIADGISCHISDVHEPGVSELVARWIAGEKVTWPRTTGRRVHLPPIPFAGQRHWFTSAIETQIGNTQPLAAPPLSTIRPNLPPPRDNLTDKNPGDTEPHARSQVVLSAVNQNQPTYRAVMRPNNMAAPVRTQLAHTAPVKACVDNPSVHIRSHVTGVVVAATSKLLLLPDEAIDLTADFARLGLDSIYRMDLVRALNAELGTDIKTAELYEFSNLHELITALCRPNQSVSASSAPAPAPVAPERPATETPSASTPPPLREGNRGHDESASVTAAKSLVGEVVTLVSRVTNRPVQPGQSFEDAGLSSFDMLRVIAALESTVGFVPKSIMFDEKTPELLATWLAAERGVHSLVNDLKNLIPAVPAVQTGHTAYGTVLRKSDLVGDPQMVKLVAELDRQHAREGGLPGRDIAPLIFLSSSRDGYLNFTERDGLLLAWSCVCAQDRFQNLIDEWVAWARDNGMRPNLFAMQAVETVAGQPFTATPFGTVQRLPDISEFSLSGTAMQRLRHKISRFKSTPAVKLTEYTLGSDSGVDARVVALIDEWAERKSMVNPYVTTVRREFLCGKLAERHRLFLTSVASTIVAAIVITAIPSENGYLLDLEFGAHDMPGGAMEYAIVEIINILRGEGVQMFSFGATLGVKIASSANPHVDVETALEQMRKAKIFDGEGNFRFKNKFRPQNLPIFLCQPAESSAADLAPLVLLIADPSVTDRAELAVNSQASIPLASTGRRDHSDKLVVAQDSPRRAQLRRCGFNTLSIAPQEGAAEMTTDSWAERDDAHIFARARDLADLVEAACPELAAQTTLPFGFVHADTSGRAAEAALLRGIPRDRSIFQANLFPSWLFNLADVGLQTHTVPTVAATTEPDLSALAEAVDREGSRLGLIALELATNAFGGTPLTLDVVRSVRDIARSAGVPLVLDATRGGGNSALLLGTDSDTPDQAMHDLWRQMLELADAVTISLPKEWGVGSGGVVATDHGPFVDALRGHVADRGEPVSLAGRRTIAAALADHYWWAQAVRSRVRQVAQLASVLRGCGAPLAACGPHAVFLDVAAARRNSDERGPTRQETMAGYLAWLYEQCGVRAAPHLASGFAPGQDWVRLAVPVGLANADIESVSTALAGAFRNANPPRPLLAVPGPTPEYRLREEVPDDIAVDLSIRSTNITTGDNIAAIHDECPHAVRHLIEQDATSIEVVEAGSGPVIVLLHPFNIGLGFFAKQFAHLSTDYRVIGVHAAGVGASTGPADLSFEALADTVVESVRSLGVTGRFVIGGASFGGLTAQALAARHPDDVSGLVLLGSSHKVGNRHGEINRLEDVSAEDFAAIATAGGGAESAHEDARQQLLRCESMNPRIGLRYLDMFASRPDLLEKSRTLQVPTLIIHGELDTVIDIAIGRRLAEAIAGAQWQPIRGAGHFPSITAAAEVNTLIREFIRKCSTC</sequence>
<evidence type="ECO:0000256" key="4">
    <source>
        <dbReference type="ARBA" id="ARBA00022450"/>
    </source>
</evidence>
<feature type="compositionally biased region" description="Basic and acidic residues" evidence="20">
    <location>
        <begin position="3966"/>
        <end position="3979"/>
    </location>
</feature>
<keyword evidence="13" id="KW-0472">Membrane</keyword>
<dbReference type="GO" id="GO:0004312">
    <property type="term" value="F:fatty acid synthase activity"/>
    <property type="evidence" value="ECO:0007669"/>
    <property type="project" value="TreeGrafter"/>
</dbReference>
<dbReference type="Gene3D" id="3.40.50.720">
    <property type="entry name" value="NAD(P)-binding Rossmann-like Domain"/>
    <property type="match status" value="2"/>
</dbReference>
<dbReference type="Pfam" id="PF00378">
    <property type="entry name" value="ECH_1"/>
    <property type="match status" value="1"/>
</dbReference>
<evidence type="ECO:0000256" key="19">
    <source>
        <dbReference type="RuleBase" id="RU003707"/>
    </source>
</evidence>
<feature type="compositionally biased region" description="Polar residues" evidence="20">
    <location>
        <begin position="498"/>
        <end position="515"/>
    </location>
</feature>
<dbReference type="GO" id="GO:0003857">
    <property type="term" value="F:(3S)-3-hydroxyacyl-CoA dehydrogenase (NAD+) activity"/>
    <property type="evidence" value="ECO:0007669"/>
    <property type="project" value="UniProtKB-EC"/>
</dbReference>
<name>A0A7I7Q7D1_9MYCO</name>
<feature type="region of interest" description="Disordered" evidence="20">
    <location>
        <begin position="3244"/>
        <end position="3269"/>
    </location>
</feature>
<feature type="domain" description="Ketosynthase family 3 (KS3)" evidence="22">
    <location>
        <begin position="3390"/>
        <end position="3800"/>
    </location>
</feature>
<dbReference type="InterPro" id="IPR049900">
    <property type="entry name" value="PKS_mFAS_DH"/>
</dbReference>
<dbReference type="Pfam" id="PF01212">
    <property type="entry name" value="Beta_elim_lyase"/>
    <property type="match status" value="1"/>
</dbReference>
<dbReference type="Pfam" id="PF00109">
    <property type="entry name" value="ketoacyl-synt"/>
    <property type="match status" value="3"/>
</dbReference>
<comment type="catalytic activity">
    <reaction evidence="17">
        <text>a (3S)-3-hydroxyacyl-CoA + NAD(+) = a 3-oxoacyl-CoA + NADH + H(+)</text>
        <dbReference type="Rhea" id="RHEA:22432"/>
        <dbReference type="ChEBI" id="CHEBI:15378"/>
        <dbReference type="ChEBI" id="CHEBI:57318"/>
        <dbReference type="ChEBI" id="CHEBI:57540"/>
        <dbReference type="ChEBI" id="CHEBI:57945"/>
        <dbReference type="ChEBI" id="CHEBI:90726"/>
        <dbReference type="EC" id="1.1.1.35"/>
    </reaction>
</comment>
<dbReference type="KEGG" id="msto:MSTO_24430"/>
<dbReference type="InterPro" id="IPR032821">
    <property type="entry name" value="PKS_assoc"/>
</dbReference>
<dbReference type="Pfam" id="PF14765">
    <property type="entry name" value="PS-DH"/>
    <property type="match status" value="2"/>
</dbReference>
<keyword evidence="10" id="KW-0663">Pyridoxal phosphate</keyword>
<feature type="region of interest" description="Disordered" evidence="20">
    <location>
        <begin position="483"/>
        <end position="554"/>
    </location>
</feature>
<evidence type="ECO:0000259" key="21">
    <source>
        <dbReference type="PROSITE" id="PS50075"/>
    </source>
</evidence>
<dbReference type="Pfam" id="PF08659">
    <property type="entry name" value="KR"/>
    <property type="match status" value="2"/>
</dbReference>
<comment type="similarity">
    <text evidence="19">Belongs to the enoyl-CoA hydratase/isomerase family.</text>
</comment>
<feature type="region of interest" description="Disordered" evidence="20">
    <location>
        <begin position="351"/>
        <end position="372"/>
    </location>
</feature>
<evidence type="ECO:0008006" key="26">
    <source>
        <dbReference type="Google" id="ProtNLM"/>
    </source>
</evidence>
<dbReference type="SMART" id="SM00822">
    <property type="entry name" value="PKS_KR"/>
    <property type="match status" value="2"/>
</dbReference>
<dbReference type="PROSITE" id="PS52019">
    <property type="entry name" value="PKS_MFAS_DH"/>
    <property type="match status" value="1"/>
</dbReference>
<keyword evidence="6" id="KW-0808">Transferase</keyword>
<dbReference type="InterPro" id="IPR024320">
    <property type="entry name" value="LPG_synthase_C"/>
</dbReference>
<comment type="cofactor">
    <cofactor evidence="1">
        <name>pyridoxal 5'-phosphate</name>
        <dbReference type="ChEBI" id="CHEBI:597326"/>
    </cofactor>
</comment>
<dbReference type="InterPro" id="IPR015421">
    <property type="entry name" value="PyrdxlP-dep_Trfase_major"/>
</dbReference>
<feature type="active site" description="Proton acceptor; for dehydratase activity" evidence="18">
    <location>
        <position position="1135"/>
    </location>
</feature>
<dbReference type="Pfam" id="PF02801">
    <property type="entry name" value="Ketoacyl-synt_C"/>
    <property type="match status" value="3"/>
</dbReference>
<dbReference type="SMART" id="SM00826">
    <property type="entry name" value="PKS_DH"/>
    <property type="match status" value="1"/>
</dbReference>
<dbReference type="GO" id="GO:0005737">
    <property type="term" value="C:cytoplasm"/>
    <property type="evidence" value="ECO:0007669"/>
    <property type="project" value="TreeGrafter"/>
</dbReference>
<dbReference type="Gene3D" id="3.10.129.110">
    <property type="entry name" value="Polyketide synthase dehydratase"/>
    <property type="match status" value="2"/>
</dbReference>
<dbReference type="SMART" id="SM01294">
    <property type="entry name" value="PKS_PP_betabranch"/>
    <property type="match status" value="2"/>
</dbReference>
<evidence type="ECO:0000256" key="20">
    <source>
        <dbReference type="SAM" id="MobiDB-lite"/>
    </source>
</evidence>
<dbReference type="GO" id="GO:0031177">
    <property type="term" value="F:phosphopantetheine binding"/>
    <property type="evidence" value="ECO:0007669"/>
    <property type="project" value="InterPro"/>
</dbReference>
<dbReference type="Pfam" id="PF16197">
    <property type="entry name" value="KAsynt_C_assoc"/>
    <property type="match status" value="3"/>
</dbReference>
<keyword evidence="25" id="KW-1185">Reference proteome</keyword>
<dbReference type="SUPFAM" id="SSF53383">
    <property type="entry name" value="PLP-dependent transferases"/>
    <property type="match status" value="1"/>
</dbReference>
<feature type="region of interest" description="N-terminal hotdog fold" evidence="18">
    <location>
        <begin position="1097"/>
        <end position="1214"/>
    </location>
</feature>
<dbReference type="InterPro" id="IPR016039">
    <property type="entry name" value="Thiolase-like"/>
</dbReference>
<dbReference type="InterPro" id="IPR015424">
    <property type="entry name" value="PyrdxlP-dep_Trfase"/>
</dbReference>
<dbReference type="CDD" id="cd00833">
    <property type="entry name" value="PKS"/>
    <property type="match status" value="3"/>
</dbReference>
<dbReference type="Gene3D" id="3.30.70.3290">
    <property type="match status" value="1"/>
</dbReference>
<dbReference type="SMART" id="SM00825">
    <property type="entry name" value="PKS_KS"/>
    <property type="match status" value="3"/>
</dbReference>
<dbReference type="Gene3D" id="1.10.1200.10">
    <property type="entry name" value="ACP-like"/>
    <property type="match status" value="5"/>
</dbReference>
<feature type="region of interest" description="Disordered" evidence="20">
    <location>
        <begin position="3947"/>
        <end position="3979"/>
    </location>
</feature>
<dbReference type="PANTHER" id="PTHR43775:SF37">
    <property type="entry name" value="SI:DKEY-61P9.11"/>
    <property type="match status" value="1"/>
</dbReference>
<dbReference type="SMART" id="SM00823">
    <property type="entry name" value="PKS_PP"/>
    <property type="match status" value="5"/>
</dbReference>
<feature type="region of interest" description="Disordered" evidence="20">
    <location>
        <begin position="4109"/>
        <end position="4149"/>
    </location>
</feature>
<evidence type="ECO:0000256" key="6">
    <source>
        <dbReference type="ARBA" id="ARBA00022679"/>
    </source>
</evidence>
<evidence type="ECO:0000256" key="5">
    <source>
        <dbReference type="ARBA" id="ARBA00022553"/>
    </source>
</evidence>
<keyword evidence="12" id="KW-0443">Lipid metabolism</keyword>
<dbReference type="InterPro" id="IPR001597">
    <property type="entry name" value="ArAA_b-elim_lyase/Thr_aldolase"/>
</dbReference>
<dbReference type="Proteomes" id="UP000467130">
    <property type="component" value="Chromosome"/>
</dbReference>
<dbReference type="GO" id="GO:0006520">
    <property type="term" value="P:amino acid metabolic process"/>
    <property type="evidence" value="ECO:0007669"/>
    <property type="project" value="InterPro"/>
</dbReference>
<dbReference type="GO" id="GO:0006633">
    <property type="term" value="P:fatty acid biosynthetic process"/>
    <property type="evidence" value="ECO:0007669"/>
    <property type="project" value="InterPro"/>
</dbReference>
<dbReference type="PROSITE" id="PS00606">
    <property type="entry name" value="KS3_1"/>
    <property type="match status" value="3"/>
</dbReference>
<dbReference type="InterPro" id="IPR036291">
    <property type="entry name" value="NAD(P)-bd_dom_sf"/>
</dbReference>
<keyword evidence="14" id="KW-0511">Multifunctional enzyme</keyword>
<dbReference type="InterPro" id="IPR020807">
    <property type="entry name" value="PKS_DH"/>
</dbReference>
<comment type="subcellular location">
    <subcellularLocation>
        <location evidence="3">Membrane</location>
        <topology evidence="3">Multi-pass membrane protein</topology>
    </subcellularLocation>
</comment>
<dbReference type="EMBL" id="AP022587">
    <property type="protein sequence ID" value="BBY22238.1"/>
    <property type="molecule type" value="Genomic_DNA"/>
</dbReference>
<dbReference type="InterPro" id="IPR014030">
    <property type="entry name" value="Ketoacyl_synth_N"/>
</dbReference>
<dbReference type="GO" id="GO:0004300">
    <property type="term" value="F:enoyl-CoA hydratase activity"/>
    <property type="evidence" value="ECO:0007669"/>
    <property type="project" value="UniProtKB-EC"/>
</dbReference>
<evidence type="ECO:0000259" key="22">
    <source>
        <dbReference type="PROSITE" id="PS52004"/>
    </source>
</evidence>
<protein>
    <recommendedName>
        <fullName evidence="26">Polyketide synthase</fullName>
    </recommendedName>
</protein>
<feature type="domain" description="Carrier" evidence="21">
    <location>
        <begin position="1827"/>
        <end position="1903"/>
    </location>
</feature>
<dbReference type="InterPro" id="IPR020806">
    <property type="entry name" value="PKS_PP-bd"/>
</dbReference>
<accession>A0A7I7Q7D1</accession>
<feature type="compositionally biased region" description="Basic and acidic residues" evidence="20">
    <location>
        <begin position="533"/>
        <end position="542"/>
    </location>
</feature>
<dbReference type="InterPro" id="IPR018376">
    <property type="entry name" value="Enoyl-CoA_hyd/isom_CS"/>
</dbReference>
<feature type="compositionally biased region" description="Low complexity" evidence="20">
    <location>
        <begin position="4122"/>
        <end position="4131"/>
    </location>
</feature>
<dbReference type="InterPro" id="IPR015422">
    <property type="entry name" value="PyrdxlP-dep_Trfase_small"/>
</dbReference>
<dbReference type="InterPro" id="IPR049551">
    <property type="entry name" value="PKS_DH_C"/>
</dbReference>
<dbReference type="Pfam" id="PF00550">
    <property type="entry name" value="PP-binding"/>
    <property type="match status" value="4"/>
</dbReference>
<evidence type="ECO:0000256" key="10">
    <source>
        <dbReference type="ARBA" id="ARBA00022898"/>
    </source>
</evidence>
<dbReference type="Gene3D" id="3.90.1150.10">
    <property type="entry name" value="Aspartate Aminotransferase, domain 1"/>
    <property type="match status" value="1"/>
</dbReference>
<evidence type="ECO:0000259" key="23">
    <source>
        <dbReference type="PROSITE" id="PS52019"/>
    </source>
</evidence>